<dbReference type="EMBL" id="JBHSAY010000006">
    <property type="protein sequence ID" value="MFC4131669.1"/>
    <property type="molecule type" value="Genomic_DNA"/>
</dbReference>
<sequence>MSILSRIFGMSARPEHDAGVIYVLDRRQQLGYYSVVCRCGWFAEPVDAAYPDAGVEKRMAEAAVAHSPDADTEVAFPLDTPPGIR</sequence>
<evidence type="ECO:0000313" key="1">
    <source>
        <dbReference type="EMBL" id="MFC4131669.1"/>
    </source>
</evidence>
<comment type="caution">
    <text evidence="1">The sequence shown here is derived from an EMBL/GenBank/DDBJ whole genome shotgun (WGS) entry which is preliminary data.</text>
</comment>
<gene>
    <name evidence="1" type="ORF">ACFOZ4_13745</name>
</gene>
<organism evidence="1 2">
    <name type="scientific">Hamadaea flava</name>
    <dbReference type="NCBI Taxonomy" id="1742688"/>
    <lineage>
        <taxon>Bacteria</taxon>
        <taxon>Bacillati</taxon>
        <taxon>Actinomycetota</taxon>
        <taxon>Actinomycetes</taxon>
        <taxon>Micromonosporales</taxon>
        <taxon>Micromonosporaceae</taxon>
        <taxon>Hamadaea</taxon>
    </lineage>
</organism>
<dbReference type="Proteomes" id="UP001595816">
    <property type="component" value="Unassembled WGS sequence"/>
</dbReference>
<reference evidence="2" key="1">
    <citation type="journal article" date="2019" name="Int. J. Syst. Evol. Microbiol.">
        <title>The Global Catalogue of Microorganisms (GCM) 10K type strain sequencing project: providing services to taxonomists for standard genome sequencing and annotation.</title>
        <authorList>
            <consortium name="The Broad Institute Genomics Platform"/>
            <consortium name="The Broad Institute Genome Sequencing Center for Infectious Disease"/>
            <person name="Wu L."/>
            <person name="Ma J."/>
        </authorList>
    </citation>
    <scope>NUCLEOTIDE SEQUENCE [LARGE SCALE GENOMIC DNA]</scope>
    <source>
        <strain evidence="2">CGMCC 4.7289</strain>
    </source>
</reference>
<evidence type="ECO:0000313" key="2">
    <source>
        <dbReference type="Proteomes" id="UP001595816"/>
    </source>
</evidence>
<dbReference type="RefSeq" id="WP_253755393.1">
    <property type="nucleotide sequence ID" value="NZ_JAMZDZ010000001.1"/>
</dbReference>
<accession>A0ABV8LPD9</accession>
<name>A0ABV8LPD9_9ACTN</name>
<proteinExistence type="predicted"/>
<protein>
    <submittedName>
        <fullName evidence="1">Uncharacterized protein</fullName>
    </submittedName>
</protein>
<keyword evidence="2" id="KW-1185">Reference proteome</keyword>